<evidence type="ECO:0000256" key="7">
    <source>
        <dbReference type="ARBA" id="ARBA00022840"/>
    </source>
</evidence>
<dbReference type="SMART" id="SM00490">
    <property type="entry name" value="HELICc"/>
    <property type="match status" value="1"/>
</dbReference>
<gene>
    <name evidence="11" type="primary">cas3u</name>
    <name evidence="11" type="ORF">J8C06_11975</name>
</gene>
<dbReference type="SUPFAM" id="SSF52540">
    <property type="entry name" value="P-loop containing nucleoside triphosphate hydrolases"/>
    <property type="match status" value="1"/>
</dbReference>
<keyword evidence="12" id="KW-1185">Reference proteome</keyword>
<dbReference type="InterPro" id="IPR001650">
    <property type="entry name" value="Helicase_C-like"/>
</dbReference>
<dbReference type="InterPro" id="IPR013444">
    <property type="entry name" value="Helicase_Cas3_CRISPR-ass_Anaes"/>
</dbReference>
<dbReference type="InterPro" id="IPR006483">
    <property type="entry name" value="CRISPR-assoc_Cas3_HD"/>
</dbReference>
<keyword evidence="5" id="KW-0378">Hydrolase</keyword>
<dbReference type="PROSITE" id="PS51643">
    <property type="entry name" value="HD_CAS3"/>
    <property type="match status" value="1"/>
</dbReference>
<feature type="region of interest" description="Disordered" evidence="9">
    <location>
        <begin position="1000"/>
        <end position="1020"/>
    </location>
</feature>
<evidence type="ECO:0000256" key="2">
    <source>
        <dbReference type="ARBA" id="ARBA00009046"/>
    </source>
</evidence>
<evidence type="ECO:0000256" key="6">
    <source>
        <dbReference type="ARBA" id="ARBA00022806"/>
    </source>
</evidence>
<keyword evidence="7" id="KW-0067">ATP-binding</keyword>
<comment type="similarity">
    <text evidence="2">In the central section; belongs to the CRISPR-associated helicase Cas3 family.</text>
</comment>
<dbReference type="SUPFAM" id="SSF109604">
    <property type="entry name" value="HD-domain/PDEase-like"/>
    <property type="match status" value="1"/>
</dbReference>
<evidence type="ECO:0000256" key="9">
    <source>
        <dbReference type="SAM" id="MobiDB-lite"/>
    </source>
</evidence>
<proteinExistence type="inferred from homology"/>
<name>A0ABX8BHD2_9BACT</name>
<dbReference type="Gene3D" id="1.10.3210.30">
    <property type="match status" value="1"/>
</dbReference>
<sequence length="1020" mass="112346">MTRVTIDDFEAFFREVHATAPYPWQRRLAAQVVAGNWPEVIDLPTGSGKTATLDIGVFALACQADCEPNKRTAPRRFFFCVNRRVIVDEAYRRALRLAQSLLAAEQSPQRYPTLARVAAALRAISTLRPESAPPLDVLELRGGLYRDNRWARSATQPLIVCTTVDQFGSRLLFRGYGVSAGAAPIQAGLAAYDSLVLLDEAHISRPFLQTLQAVRDYLDPAQWAERDIGVRPLVVVSMTATPVVGAAQSFQLDSEDRATPRLKQILKATKPARLVRVPDIVKAIVTEVQTLADQIRTGACPDAQFPLFGEGAPGGCAIGVMVNRVATAKAVHEALHKAFPNASVELVIGAMRPIDRDAQQARLSARIGSDRPDHSAELSIVVSTQCLEVGADYDVDVLITECAALDALRQRMGRLNRRGRPIQAQAVILMDEKSLEAKQADPIYGEALGQTWAWLQQVAVNNVVDFGIEAFDGLLAAHGANGRLPAACLGPSARRDAAALLPAYLDVLVQTSPRPSLDPQVALFLHGSQPGEPDAQVCWRADLSAFSPEAWGEVVSLLPPTAAECMTVPMSRLRRWLTGEDRKKDDVSDLLGVGEAADDRPKSLLPERRGLLWRGLEEHRRLVAVDDIQPGDTVVLPVEVGGWEALGHLPPGALPDVAEEAARPARDRAVVRLHPALFDGRLETPTLKALFEHMADPEATLNLDDWRAALRELADEVEQHSEREQFARLIDNLRRLATPELGLLREPYPDRRGYVLVTRKRLGAAVDWATPLIDEGEDERSYVTCAEPVTLADHSRDVREEIRRTIQALPLTIRQDVLLAAAEGHDWGKADERFQALLRRADCTEVWLLDASPQRLLAKSDGFPLTPYERQQARERAGLPSGFRHEMLSVTMLEAAQPALPFNAEERDLVLYLVGTHHGRGRPFAPVVVDLEATDIDFTATLLDQTYAVRLTGRQRADRAPHRLDSGIGARFWRMQRRYGWWGAAYLEAVLRLADQQASADEEAGLTSQPQTFYATGGDT</sequence>
<dbReference type="Gene3D" id="3.40.50.300">
    <property type="entry name" value="P-loop containing nucleotide triphosphate hydrolases"/>
    <property type="match status" value="2"/>
</dbReference>
<accession>A0ABX8BHD2</accession>
<keyword evidence="3" id="KW-0479">Metal-binding</keyword>
<organism evidence="11 12">
    <name type="scientific">Chloracidobacterium validum</name>
    <dbReference type="NCBI Taxonomy" id="2821543"/>
    <lineage>
        <taxon>Bacteria</taxon>
        <taxon>Pseudomonadati</taxon>
        <taxon>Acidobacteriota</taxon>
        <taxon>Terriglobia</taxon>
        <taxon>Terriglobales</taxon>
        <taxon>Acidobacteriaceae</taxon>
        <taxon>Chloracidobacterium</taxon>
    </lineage>
</organism>
<keyword evidence="4" id="KW-0547">Nucleotide-binding</keyword>
<protein>
    <submittedName>
        <fullName evidence="11">Type I-U CRISPR-associated helicase/endonuclease Cas3</fullName>
    </submittedName>
</protein>
<evidence type="ECO:0000313" key="12">
    <source>
        <dbReference type="Proteomes" id="UP000676506"/>
    </source>
</evidence>
<dbReference type="Pfam" id="PF18019">
    <property type="entry name" value="Cas3_HD"/>
    <property type="match status" value="1"/>
</dbReference>
<dbReference type="InterPro" id="IPR054712">
    <property type="entry name" value="Cas3-like_dom"/>
</dbReference>
<dbReference type="Proteomes" id="UP000676506">
    <property type="component" value="Chromosome 2"/>
</dbReference>
<evidence type="ECO:0000256" key="8">
    <source>
        <dbReference type="ARBA" id="ARBA00023118"/>
    </source>
</evidence>
<evidence type="ECO:0000313" key="11">
    <source>
        <dbReference type="EMBL" id="QUW04500.1"/>
    </source>
</evidence>
<dbReference type="Pfam" id="PF22590">
    <property type="entry name" value="Cas3-like_C_2"/>
    <property type="match status" value="1"/>
</dbReference>
<dbReference type="SMART" id="SM00487">
    <property type="entry name" value="DEXDc"/>
    <property type="match status" value="1"/>
</dbReference>
<dbReference type="NCBIfam" id="TIGR02621">
    <property type="entry name" value="cas3_GSU0051"/>
    <property type="match status" value="1"/>
</dbReference>
<evidence type="ECO:0000256" key="1">
    <source>
        <dbReference type="ARBA" id="ARBA00006847"/>
    </source>
</evidence>
<dbReference type="InterPro" id="IPR038257">
    <property type="entry name" value="CRISPR-assoc_Cas3_HD_sf"/>
</dbReference>
<evidence type="ECO:0000256" key="4">
    <source>
        <dbReference type="ARBA" id="ARBA00022741"/>
    </source>
</evidence>
<dbReference type="InterPro" id="IPR027417">
    <property type="entry name" value="P-loop_NTPase"/>
</dbReference>
<comment type="similarity">
    <text evidence="1">In the N-terminal section; belongs to the CRISPR-associated nuclease Cas3-HD family.</text>
</comment>
<dbReference type="EMBL" id="CP072649">
    <property type="protein sequence ID" value="QUW04500.1"/>
    <property type="molecule type" value="Genomic_DNA"/>
</dbReference>
<dbReference type="InterPro" id="IPR014001">
    <property type="entry name" value="Helicase_ATP-bd"/>
</dbReference>
<dbReference type="RefSeq" id="WP_211430389.1">
    <property type="nucleotide sequence ID" value="NZ_CP072649.1"/>
</dbReference>
<feature type="domain" description="HD Cas3-type" evidence="10">
    <location>
        <begin position="784"/>
        <end position="998"/>
    </location>
</feature>
<evidence type="ECO:0000256" key="3">
    <source>
        <dbReference type="ARBA" id="ARBA00022723"/>
    </source>
</evidence>
<keyword evidence="6" id="KW-0347">Helicase</keyword>
<keyword evidence="8" id="KW-0051">Antiviral defense</keyword>
<evidence type="ECO:0000259" key="10">
    <source>
        <dbReference type="PROSITE" id="PS51643"/>
    </source>
</evidence>
<reference evidence="11 12" key="1">
    <citation type="submission" date="2021-03" db="EMBL/GenBank/DDBJ databases">
        <title>Genomic and phenotypic characterization of Chloracidobacterium isolates provides evidence for multiple species.</title>
        <authorList>
            <person name="Saini M.K."/>
            <person name="Costas A.M.G."/>
            <person name="Tank M."/>
            <person name="Bryant D.A."/>
        </authorList>
    </citation>
    <scope>NUCLEOTIDE SEQUENCE [LARGE SCALE GENOMIC DNA]</scope>
    <source>
        <strain evidence="11 12">BV2-C</strain>
    </source>
</reference>
<evidence type="ECO:0000256" key="5">
    <source>
        <dbReference type="ARBA" id="ARBA00022801"/>
    </source>
</evidence>